<dbReference type="PANTHER" id="PTHR23301">
    <property type="entry name" value="CHITIN BINDING PERITROPHIN-A"/>
    <property type="match status" value="1"/>
</dbReference>
<name>A0A482X2E4_LAOST</name>
<comment type="caution">
    <text evidence="8">The sequence shown here is derived from an EMBL/GenBank/DDBJ whole genome shotgun (WGS) entry which is preliminary data.</text>
</comment>
<keyword evidence="5" id="KW-0325">Glycoprotein</keyword>
<reference evidence="8 9" key="1">
    <citation type="journal article" date="2017" name="Gigascience">
        <title>Genome sequence of the small brown planthopper, Laodelphax striatellus.</title>
        <authorList>
            <person name="Zhu J."/>
            <person name="Jiang F."/>
            <person name="Wang X."/>
            <person name="Yang P."/>
            <person name="Bao Y."/>
            <person name="Zhao W."/>
            <person name="Wang W."/>
            <person name="Lu H."/>
            <person name="Wang Q."/>
            <person name="Cui N."/>
            <person name="Li J."/>
            <person name="Chen X."/>
            <person name="Luo L."/>
            <person name="Yu J."/>
            <person name="Kang L."/>
            <person name="Cui F."/>
        </authorList>
    </citation>
    <scope>NUCLEOTIDE SEQUENCE [LARGE SCALE GENOMIC DNA]</scope>
    <source>
        <strain evidence="8">Lst14</strain>
    </source>
</reference>
<evidence type="ECO:0000256" key="4">
    <source>
        <dbReference type="ARBA" id="ARBA00023157"/>
    </source>
</evidence>
<dbReference type="GO" id="GO:0005576">
    <property type="term" value="C:extracellular region"/>
    <property type="evidence" value="ECO:0007669"/>
    <property type="project" value="InterPro"/>
</dbReference>
<keyword evidence="4" id="KW-1015">Disulfide bond</keyword>
<feature type="chain" id="PRO_5019844951" description="Chitin-binding type-2 domain-containing protein" evidence="6">
    <location>
        <begin position="25"/>
        <end position="235"/>
    </location>
</feature>
<dbReference type="Proteomes" id="UP000291343">
    <property type="component" value="Unassembled WGS sequence"/>
</dbReference>
<evidence type="ECO:0000256" key="3">
    <source>
        <dbReference type="ARBA" id="ARBA00022737"/>
    </source>
</evidence>
<dbReference type="FunCoup" id="A0A482X2E4">
    <property type="interactions" value="5"/>
</dbReference>
<dbReference type="EMBL" id="QKKF02019433">
    <property type="protein sequence ID" value="RZF40045.1"/>
    <property type="molecule type" value="Genomic_DNA"/>
</dbReference>
<evidence type="ECO:0000256" key="1">
    <source>
        <dbReference type="ARBA" id="ARBA00022669"/>
    </source>
</evidence>
<dbReference type="Pfam" id="PF01607">
    <property type="entry name" value="CBM_14"/>
    <property type="match status" value="3"/>
</dbReference>
<gene>
    <name evidence="8" type="ORF">LSTR_LSTR002448</name>
</gene>
<proteinExistence type="predicted"/>
<evidence type="ECO:0000256" key="6">
    <source>
        <dbReference type="SAM" id="SignalP"/>
    </source>
</evidence>
<dbReference type="SMR" id="A0A482X2E4"/>
<dbReference type="GO" id="GO:0008061">
    <property type="term" value="F:chitin binding"/>
    <property type="evidence" value="ECO:0007669"/>
    <property type="project" value="UniProtKB-KW"/>
</dbReference>
<dbReference type="SUPFAM" id="SSF57625">
    <property type="entry name" value="Invertebrate chitin-binding proteins"/>
    <property type="match status" value="3"/>
</dbReference>
<organism evidence="8 9">
    <name type="scientific">Laodelphax striatellus</name>
    <name type="common">Small brown planthopper</name>
    <name type="synonym">Delphax striatella</name>
    <dbReference type="NCBI Taxonomy" id="195883"/>
    <lineage>
        <taxon>Eukaryota</taxon>
        <taxon>Metazoa</taxon>
        <taxon>Ecdysozoa</taxon>
        <taxon>Arthropoda</taxon>
        <taxon>Hexapoda</taxon>
        <taxon>Insecta</taxon>
        <taxon>Pterygota</taxon>
        <taxon>Neoptera</taxon>
        <taxon>Paraneoptera</taxon>
        <taxon>Hemiptera</taxon>
        <taxon>Auchenorrhyncha</taxon>
        <taxon>Fulgoroidea</taxon>
        <taxon>Delphacidae</taxon>
        <taxon>Criomorphinae</taxon>
        <taxon>Laodelphax</taxon>
    </lineage>
</organism>
<dbReference type="Gene3D" id="2.170.140.10">
    <property type="entry name" value="Chitin binding domain"/>
    <property type="match status" value="3"/>
</dbReference>
<dbReference type="STRING" id="195883.A0A482X2E4"/>
<evidence type="ECO:0000256" key="5">
    <source>
        <dbReference type="ARBA" id="ARBA00023180"/>
    </source>
</evidence>
<dbReference type="OrthoDB" id="6358068at2759"/>
<keyword evidence="3" id="KW-0677">Repeat</keyword>
<dbReference type="InterPro" id="IPR002557">
    <property type="entry name" value="Chitin-bd_dom"/>
</dbReference>
<dbReference type="InterPro" id="IPR051940">
    <property type="entry name" value="Chitin_bind-dev_reg"/>
</dbReference>
<evidence type="ECO:0000313" key="9">
    <source>
        <dbReference type="Proteomes" id="UP000291343"/>
    </source>
</evidence>
<evidence type="ECO:0000256" key="2">
    <source>
        <dbReference type="ARBA" id="ARBA00022729"/>
    </source>
</evidence>
<feature type="domain" description="Chitin-binding type-2" evidence="7">
    <location>
        <begin position="30"/>
        <end position="90"/>
    </location>
</feature>
<keyword evidence="9" id="KW-1185">Reference proteome</keyword>
<dbReference type="PROSITE" id="PS50940">
    <property type="entry name" value="CHIT_BIND_II"/>
    <property type="match status" value="3"/>
</dbReference>
<dbReference type="AlphaFoldDB" id="A0A482X2E4"/>
<dbReference type="InParanoid" id="A0A482X2E4"/>
<sequence>MQSVQLSLLLAATACFCLLQLASAVPVLNAPSCPEAYGVQTYAHPEACDHFFLCTNGTLTLEQCENGLLYDGQGSVHNHCNYHWAVECGPRKALLEPINAPGCEFKYGIYPESASCSTNYIKCADGVPYQTPCEPGLAYDAKTHKCNWPDELLDTCNPEAVVGFKCPEKLDPHSPSAKFWPFPRFPVPNDCERLITCVKGFPRLITCGDNKVFDESTLTCEEPEHVPRCAHFKRK</sequence>
<evidence type="ECO:0000259" key="7">
    <source>
        <dbReference type="PROSITE" id="PS50940"/>
    </source>
</evidence>
<dbReference type="SMART" id="SM00494">
    <property type="entry name" value="ChtBD2"/>
    <property type="match status" value="3"/>
</dbReference>
<feature type="domain" description="Chitin-binding type-2" evidence="7">
    <location>
        <begin position="163"/>
        <end position="231"/>
    </location>
</feature>
<evidence type="ECO:0000313" key="8">
    <source>
        <dbReference type="EMBL" id="RZF40045.1"/>
    </source>
</evidence>
<feature type="signal peptide" evidence="6">
    <location>
        <begin position="1"/>
        <end position="24"/>
    </location>
</feature>
<feature type="domain" description="Chitin-binding type-2" evidence="7">
    <location>
        <begin position="100"/>
        <end position="158"/>
    </location>
</feature>
<keyword evidence="2 6" id="KW-0732">Signal</keyword>
<protein>
    <recommendedName>
        <fullName evidence="7">Chitin-binding type-2 domain-containing protein</fullName>
    </recommendedName>
</protein>
<dbReference type="PANTHER" id="PTHR23301:SF107">
    <property type="entry name" value="LD20793P"/>
    <property type="match status" value="1"/>
</dbReference>
<accession>A0A482X2E4</accession>
<keyword evidence="1" id="KW-0147">Chitin-binding</keyword>
<dbReference type="InterPro" id="IPR036508">
    <property type="entry name" value="Chitin-bd_dom_sf"/>
</dbReference>